<keyword evidence="5 7" id="KW-1133">Transmembrane helix</keyword>
<feature type="transmembrane region" description="Helical" evidence="7">
    <location>
        <begin position="64"/>
        <end position="85"/>
    </location>
</feature>
<keyword evidence="3 7" id="KW-0812">Transmembrane</keyword>
<keyword evidence="10" id="KW-1185">Reference proteome</keyword>
<sequence length="172" mass="19885">MTKSIFSRKRDLAYMVHFSISLPLMFLMDMQAIYPPSLVPGFLKALESWYIENYHDRFFVDKPAFFQAFIASELFYQAPVMIWALGGLYRDSPKTPVVLLPYAMLILVTTATCMVEYFFWDIPFEQKISLTTLYGPYLALSAFMFADMSIRLNNFVDRATKASSRSAEKKSL</sequence>
<dbReference type="InterPro" id="IPR051987">
    <property type="entry name" value="Sigma-2_receptor-like"/>
</dbReference>
<reference evidence="9" key="1">
    <citation type="submission" date="2023-06" db="EMBL/GenBank/DDBJ databases">
        <title>Draft genome of Marssonina rosae.</title>
        <authorList>
            <person name="Cheng Q."/>
        </authorList>
    </citation>
    <scope>NUCLEOTIDE SEQUENCE</scope>
    <source>
        <strain evidence="9">R4</strain>
    </source>
</reference>
<evidence type="ECO:0000256" key="6">
    <source>
        <dbReference type="ARBA" id="ARBA00023136"/>
    </source>
</evidence>
<dbReference type="InterPro" id="IPR016964">
    <property type="entry name" value="Sigma2_recept"/>
</dbReference>
<evidence type="ECO:0000256" key="2">
    <source>
        <dbReference type="ARBA" id="ARBA00009096"/>
    </source>
</evidence>
<comment type="subcellular location">
    <subcellularLocation>
        <location evidence="1">Endoplasmic reticulum membrane</location>
        <topology evidence="1">Multi-pass membrane protein</topology>
    </subcellularLocation>
</comment>
<dbReference type="PIRSF" id="PIRSF031032">
    <property type="entry name" value="TMP_97_prd"/>
    <property type="match status" value="1"/>
</dbReference>
<dbReference type="GO" id="GO:0005789">
    <property type="term" value="C:endoplasmic reticulum membrane"/>
    <property type="evidence" value="ECO:0007669"/>
    <property type="project" value="UniProtKB-SubCell"/>
</dbReference>
<dbReference type="PANTHER" id="PTHR31204:SF1">
    <property type="entry name" value="SIGMA INTRACELLULAR RECEPTOR 2"/>
    <property type="match status" value="1"/>
</dbReference>
<dbReference type="Pfam" id="PF05241">
    <property type="entry name" value="EBP"/>
    <property type="match status" value="1"/>
</dbReference>
<comment type="caution">
    <text evidence="9">The sequence shown here is derived from an EMBL/GenBank/DDBJ whole genome shotgun (WGS) entry which is preliminary data.</text>
</comment>
<organism evidence="9 10">
    <name type="scientific">Diplocarpon rosae</name>
    <dbReference type="NCBI Taxonomy" id="946125"/>
    <lineage>
        <taxon>Eukaryota</taxon>
        <taxon>Fungi</taxon>
        <taxon>Dikarya</taxon>
        <taxon>Ascomycota</taxon>
        <taxon>Pezizomycotina</taxon>
        <taxon>Leotiomycetes</taxon>
        <taxon>Helotiales</taxon>
        <taxon>Drepanopezizaceae</taxon>
        <taxon>Diplocarpon</taxon>
    </lineage>
</organism>
<feature type="transmembrane region" description="Helical" evidence="7">
    <location>
        <begin position="132"/>
        <end position="150"/>
    </location>
</feature>
<dbReference type="PANTHER" id="PTHR31204">
    <property type="entry name" value="SIGMA INTRACELLULAR RECEPTOR 2"/>
    <property type="match status" value="1"/>
</dbReference>
<feature type="transmembrane region" description="Helical" evidence="7">
    <location>
        <begin position="12"/>
        <end position="34"/>
    </location>
</feature>
<evidence type="ECO:0000313" key="10">
    <source>
        <dbReference type="Proteomes" id="UP001285354"/>
    </source>
</evidence>
<accession>A0AAD9SZB2</accession>
<gene>
    <name evidence="9" type="ORF">QTJ16_004628</name>
</gene>
<dbReference type="EMBL" id="JAUBYV010000006">
    <property type="protein sequence ID" value="KAK2626366.1"/>
    <property type="molecule type" value="Genomic_DNA"/>
</dbReference>
<dbReference type="Proteomes" id="UP001285354">
    <property type="component" value="Unassembled WGS sequence"/>
</dbReference>
<evidence type="ECO:0000313" key="9">
    <source>
        <dbReference type="EMBL" id="KAK2626366.1"/>
    </source>
</evidence>
<evidence type="ECO:0000256" key="1">
    <source>
        <dbReference type="ARBA" id="ARBA00004477"/>
    </source>
</evidence>
<comment type="similarity">
    <text evidence="2">Belongs to the TMEM97/sigma-2 receptor family.</text>
</comment>
<evidence type="ECO:0000256" key="4">
    <source>
        <dbReference type="ARBA" id="ARBA00022824"/>
    </source>
</evidence>
<proteinExistence type="inferred from homology"/>
<evidence type="ECO:0000256" key="3">
    <source>
        <dbReference type="ARBA" id="ARBA00022692"/>
    </source>
</evidence>
<evidence type="ECO:0000256" key="7">
    <source>
        <dbReference type="PIRNR" id="PIRNR031032"/>
    </source>
</evidence>
<evidence type="ECO:0000259" key="8">
    <source>
        <dbReference type="PROSITE" id="PS51751"/>
    </source>
</evidence>
<name>A0AAD9SZB2_9HELO</name>
<feature type="domain" description="EXPERA" evidence="8">
    <location>
        <begin position="10"/>
        <end position="145"/>
    </location>
</feature>
<keyword evidence="4 7" id="KW-0256">Endoplasmic reticulum</keyword>
<protein>
    <recommendedName>
        <fullName evidence="7">Efficient mitochondria targeting-associated protein 19</fullName>
    </recommendedName>
</protein>
<dbReference type="AlphaFoldDB" id="A0AAD9SZB2"/>
<keyword evidence="6 7" id="KW-0472">Membrane</keyword>
<evidence type="ECO:0000256" key="5">
    <source>
        <dbReference type="ARBA" id="ARBA00022989"/>
    </source>
</evidence>
<dbReference type="PROSITE" id="PS51751">
    <property type="entry name" value="EXPERA"/>
    <property type="match status" value="1"/>
</dbReference>
<dbReference type="InterPro" id="IPR033118">
    <property type="entry name" value="EXPERA"/>
</dbReference>
<feature type="transmembrane region" description="Helical" evidence="7">
    <location>
        <begin position="97"/>
        <end position="120"/>
    </location>
</feature>